<sequence length="86" mass="9391">MEKTTPYRKSAWTTATGEAERVATRAGELEIAARSGKKQKEWLPEGGELERVAPTRGELEKRVAPTRGELERVAPEGGETGDPKKA</sequence>
<evidence type="ECO:0000313" key="3">
    <source>
        <dbReference type="Proteomes" id="UP000825729"/>
    </source>
</evidence>
<comment type="caution">
    <text evidence="2">The sequence shown here is derived from an EMBL/GenBank/DDBJ whole genome shotgun (WGS) entry which is preliminary data.</text>
</comment>
<name>A0AAV7E3D6_ARIFI</name>
<feature type="region of interest" description="Disordered" evidence="1">
    <location>
        <begin position="35"/>
        <end position="86"/>
    </location>
</feature>
<feature type="region of interest" description="Disordered" evidence="1">
    <location>
        <begin position="1"/>
        <end position="20"/>
    </location>
</feature>
<proteinExistence type="predicted"/>
<accession>A0AAV7E3D6</accession>
<reference evidence="2 3" key="1">
    <citation type="submission" date="2021-07" db="EMBL/GenBank/DDBJ databases">
        <title>The Aristolochia fimbriata genome: insights into angiosperm evolution, floral development and chemical biosynthesis.</title>
        <authorList>
            <person name="Jiao Y."/>
        </authorList>
    </citation>
    <scope>NUCLEOTIDE SEQUENCE [LARGE SCALE GENOMIC DNA]</scope>
    <source>
        <strain evidence="2">IBCAS-2021</strain>
        <tissue evidence="2">Leaf</tissue>
    </source>
</reference>
<evidence type="ECO:0000313" key="2">
    <source>
        <dbReference type="EMBL" id="KAG9443348.1"/>
    </source>
</evidence>
<feature type="compositionally biased region" description="Basic and acidic residues" evidence="1">
    <location>
        <begin position="38"/>
        <end position="74"/>
    </location>
</feature>
<dbReference type="EMBL" id="JAINDJ010000006">
    <property type="protein sequence ID" value="KAG9443348.1"/>
    <property type="molecule type" value="Genomic_DNA"/>
</dbReference>
<protein>
    <submittedName>
        <fullName evidence="2">Uncharacterized protein</fullName>
    </submittedName>
</protein>
<organism evidence="2 3">
    <name type="scientific">Aristolochia fimbriata</name>
    <name type="common">White veined hardy Dutchman's pipe vine</name>
    <dbReference type="NCBI Taxonomy" id="158543"/>
    <lineage>
        <taxon>Eukaryota</taxon>
        <taxon>Viridiplantae</taxon>
        <taxon>Streptophyta</taxon>
        <taxon>Embryophyta</taxon>
        <taxon>Tracheophyta</taxon>
        <taxon>Spermatophyta</taxon>
        <taxon>Magnoliopsida</taxon>
        <taxon>Magnoliidae</taxon>
        <taxon>Piperales</taxon>
        <taxon>Aristolochiaceae</taxon>
        <taxon>Aristolochia</taxon>
    </lineage>
</organism>
<keyword evidence="3" id="KW-1185">Reference proteome</keyword>
<dbReference type="Proteomes" id="UP000825729">
    <property type="component" value="Unassembled WGS sequence"/>
</dbReference>
<gene>
    <name evidence="2" type="ORF">H6P81_014688</name>
</gene>
<dbReference type="AlphaFoldDB" id="A0AAV7E3D6"/>
<evidence type="ECO:0000256" key="1">
    <source>
        <dbReference type="SAM" id="MobiDB-lite"/>
    </source>
</evidence>